<evidence type="ECO:0000256" key="1">
    <source>
        <dbReference type="SAM" id="Phobius"/>
    </source>
</evidence>
<protein>
    <recommendedName>
        <fullName evidence="3">Polysaccharide biosynthesis protein C-terminal domain-containing protein</fullName>
    </recommendedName>
</protein>
<sequence>MGWDLLLLFAQVILDVGPLYLLTDKAGYMPRWGSSIIVIGLVMMTVALMGLGAPLGAMSAAIGAVIWSCVFLFRGKK</sequence>
<comment type="caution">
    <text evidence="2">The sequence shown here is derived from an EMBL/GenBank/DDBJ whole genome shotgun (WGS) entry which is preliminary data.</text>
</comment>
<name>A0A0F9I3S3_9ZZZZ</name>
<dbReference type="EMBL" id="LAZR01022383">
    <property type="protein sequence ID" value="KKL82047.1"/>
    <property type="molecule type" value="Genomic_DNA"/>
</dbReference>
<keyword evidence="1" id="KW-0472">Membrane</keyword>
<organism evidence="2">
    <name type="scientific">marine sediment metagenome</name>
    <dbReference type="NCBI Taxonomy" id="412755"/>
    <lineage>
        <taxon>unclassified sequences</taxon>
        <taxon>metagenomes</taxon>
        <taxon>ecological metagenomes</taxon>
    </lineage>
</organism>
<dbReference type="AlphaFoldDB" id="A0A0F9I3S3"/>
<keyword evidence="1" id="KW-0812">Transmembrane</keyword>
<gene>
    <name evidence="2" type="ORF">LCGC14_1988670</name>
</gene>
<evidence type="ECO:0000313" key="2">
    <source>
        <dbReference type="EMBL" id="KKL82047.1"/>
    </source>
</evidence>
<feature type="transmembrane region" description="Helical" evidence="1">
    <location>
        <begin position="6"/>
        <end position="23"/>
    </location>
</feature>
<proteinExistence type="predicted"/>
<evidence type="ECO:0008006" key="3">
    <source>
        <dbReference type="Google" id="ProtNLM"/>
    </source>
</evidence>
<reference evidence="2" key="1">
    <citation type="journal article" date="2015" name="Nature">
        <title>Complex archaea that bridge the gap between prokaryotes and eukaryotes.</title>
        <authorList>
            <person name="Spang A."/>
            <person name="Saw J.H."/>
            <person name="Jorgensen S.L."/>
            <person name="Zaremba-Niedzwiedzka K."/>
            <person name="Martijn J."/>
            <person name="Lind A.E."/>
            <person name="van Eijk R."/>
            <person name="Schleper C."/>
            <person name="Guy L."/>
            <person name="Ettema T.J."/>
        </authorList>
    </citation>
    <scope>NUCLEOTIDE SEQUENCE</scope>
</reference>
<accession>A0A0F9I3S3</accession>
<feature type="transmembrane region" description="Helical" evidence="1">
    <location>
        <begin position="55"/>
        <end position="73"/>
    </location>
</feature>
<keyword evidence="1" id="KW-1133">Transmembrane helix</keyword>